<accession>A0ABR1NYY5</accession>
<keyword evidence="2" id="KW-0378">Hydrolase</keyword>
<evidence type="ECO:0000313" key="2">
    <source>
        <dbReference type="EMBL" id="KAK7720694.1"/>
    </source>
</evidence>
<dbReference type="GO" id="GO:0004519">
    <property type="term" value="F:endonuclease activity"/>
    <property type="evidence" value="ECO:0007669"/>
    <property type="project" value="UniProtKB-KW"/>
</dbReference>
<reference evidence="2 3" key="1">
    <citation type="submission" date="2024-02" db="EMBL/GenBank/DDBJ databases">
        <title>De novo assembly and annotation of 12 fungi associated with fruit tree decline syndrome in Ontario, Canada.</title>
        <authorList>
            <person name="Sulman M."/>
            <person name="Ellouze W."/>
            <person name="Ilyukhin E."/>
        </authorList>
    </citation>
    <scope>NUCLEOTIDE SEQUENCE [LARGE SCALE GENOMIC DNA]</scope>
    <source>
        <strain evidence="2 3">M169</strain>
    </source>
</reference>
<keyword evidence="2" id="KW-0255">Endonuclease</keyword>
<proteinExistence type="predicted"/>
<dbReference type="Proteomes" id="UP001430848">
    <property type="component" value="Unassembled WGS sequence"/>
</dbReference>
<dbReference type="EMBL" id="JAKNSF020000073">
    <property type="protein sequence ID" value="KAK7720694.1"/>
    <property type="molecule type" value="Genomic_DNA"/>
</dbReference>
<protein>
    <submittedName>
        <fullName evidence="2">Endonuclease lcl3</fullName>
    </submittedName>
</protein>
<feature type="region of interest" description="Disordered" evidence="1">
    <location>
        <begin position="82"/>
        <end position="108"/>
    </location>
</feature>
<comment type="caution">
    <text evidence="2">The sequence shown here is derived from an EMBL/GenBank/DDBJ whole genome shotgun (WGS) entry which is preliminary data.</text>
</comment>
<organism evidence="2 3">
    <name type="scientific">Diaporthe eres</name>
    <name type="common">Phomopsis oblonga</name>
    <dbReference type="NCBI Taxonomy" id="83184"/>
    <lineage>
        <taxon>Eukaryota</taxon>
        <taxon>Fungi</taxon>
        <taxon>Dikarya</taxon>
        <taxon>Ascomycota</taxon>
        <taxon>Pezizomycotina</taxon>
        <taxon>Sordariomycetes</taxon>
        <taxon>Sordariomycetidae</taxon>
        <taxon>Diaporthales</taxon>
        <taxon>Diaporthaceae</taxon>
        <taxon>Diaporthe</taxon>
        <taxon>Diaporthe eres species complex</taxon>
    </lineage>
</organism>
<evidence type="ECO:0000256" key="1">
    <source>
        <dbReference type="SAM" id="MobiDB-lite"/>
    </source>
</evidence>
<sequence>MCWYKRVIFADNHAKPAGLVRKCHLQLAYENGETSSGCGKMDFHLVQSIRVQEVCPDCAARLGKQANMLATIKEQISQAKTKLRLSTDSKSDAVVDEPDADDGDEAFSPVSISFSEARDGASVSAAKLVP</sequence>
<gene>
    <name evidence="2" type="primary">LCL3</name>
    <name evidence="2" type="ORF">SLS63_009688</name>
</gene>
<keyword evidence="3" id="KW-1185">Reference proteome</keyword>
<keyword evidence="2" id="KW-0540">Nuclease</keyword>
<evidence type="ECO:0000313" key="3">
    <source>
        <dbReference type="Proteomes" id="UP001430848"/>
    </source>
</evidence>
<feature type="compositionally biased region" description="Acidic residues" evidence="1">
    <location>
        <begin position="94"/>
        <end position="105"/>
    </location>
</feature>
<name>A0ABR1NYY5_DIAER</name>